<dbReference type="PROSITE" id="PS50110">
    <property type="entry name" value="RESPONSE_REGULATORY"/>
    <property type="match status" value="1"/>
</dbReference>
<dbReference type="PROSITE" id="PS50885">
    <property type="entry name" value="HAMP"/>
    <property type="match status" value="1"/>
</dbReference>
<sequence>MAAEQSGWLRDWTGRIRLGLAGRLTLAVLPVIAIAILAMAGLIGVFGDRLVDRLVTEQGRELSQGYLQELRHDINRRLDLVDGLARLVRGERASGAPSRRRIVEWMRDTSEGRPTQFGLWFVAEPDAIGSDRVYQGDAELGSGRNGRFQPYFIHDGSLARFAPLPADIAAEPRYRSARETGRPVVTPPYRAFVGGRERRLISIAVPVWNGGRLLGIAGTEFELGSPEAEVQRARPLGGLTTGVGPHGNWLYHPDPDRIGTPAVAGDPLIGLTPGQMAAIAAARSDISEVTVEGQEFRRFIMPFDVGLTGEQVVVVTDIPLQALNLPVHELRYGIAGIALVFCLLLFLVLMLLVRRTIGRPLRRLNAAVEALEEGRAPEPLRESQRLDEVGSIARAIDRLRLSLAAQRRLRRDLERMMGALEHAGDGVLLVDREGRVVYANPAMAQLSGLEPEALKPGTLHRSLTSPASIARRMAPGMPGAALAQGRDWQGVLEDWEGLGGRTVDAVALSMTILPQGDVLYVARDVSQQRRAARERDQMQAQLLHQDRLDALGRLTGGIAHEFNNLLGAVLGYAELLTADLDKGSAQHGFAARIEQTALRARDLVGRLVTFARDDMVEDVTFDLGSAVRDALSVLRVSVRAGIVVDLEIEDGALPVVGNEGQLVQMLMNLCLNARDAIEEARTGPAAGDGAAALGPGRIVIRVAPDRHWHARMLADGVAGWPQAMIGEPEAGRDYLVLSVRDNGSGIPEPEFGRIFDPFFTTKARGKGSGLGLATVFGILRSWHGHVRLRSALGEGAQFELCLPLAQQAARQLADGATAGAGKPAGTVPAPPAPALRHILLVDDEEDLVEATRDALQRLGHEVVVATDPLRALAMLQGKDGGRFDLLISDRNMPHMFGDELVRRARTLHPELSCILCTGHVDGQDQEALRSAGIEAIFRKPLRAAELASWIDSHPAAMHATAAG</sequence>
<keyword evidence="6" id="KW-0418">Kinase</keyword>
<dbReference type="InterPro" id="IPR036097">
    <property type="entry name" value="HisK_dim/P_sf"/>
</dbReference>
<dbReference type="Gene3D" id="6.10.340.10">
    <property type="match status" value="1"/>
</dbReference>
<dbReference type="SUPFAM" id="SSF55874">
    <property type="entry name" value="ATPase domain of HSP90 chaperone/DNA topoisomerase II/histidine kinase"/>
    <property type="match status" value="1"/>
</dbReference>
<keyword evidence="14" id="KW-1185">Reference proteome</keyword>
<dbReference type="SUPFAM" id="SSF55785">
    <property type="entry name" value="PYP-like sensor domain (PAS domain)"/>
    <property type="match status" value="1"/>
</dbReference>
<evidence type="ECO:0000259" key="12">
    <source>
        <dbReference type="PROSITE" id="PS50885"/>
    </source>
</evidence>
<feature type="transmembrane region" description="Helical" evidence="8">
    <location>
        <begin position="20"/>
        <end position="46"/>
    </location>
</feature>
<feature type="domain" description="Response regulatory" evidence="10">
    <location>
        <begin position="837"/>
        <end position="954"/>
    </location>
</feature>
<proteinExistence type="predicted"/>
<dbReference type="CDD" id="cd00082">
    <property type="entry name" value="HisKA"/>
    <property type="match status" value="1"/>
</dbReference>
<dbReference type="PRINTS" id="PR00344">
    <property type="entry name" value="BCTRLSENSOR"/>
</dbReference>
<dbReference type="RefSeq" id="WP_379906425.1">
    <property type="nucleotide sequence ID" value="NZ_JBHRTR010000054.1"/>
</dbReference>
<keyword evidence="8" id="KW-0812">Transmembrane</keyword>
<comment type="caution">
    <text evidence="13">The sequence shown here is derived from an EMBL/GenBank/DDBJ whole genome shotgun (WGS) entry which is preliminary data.</text>
</comment>
<dbReference type="InterPro" id="IPR004358">
    <property type="entry name" value="Sig_transdc_His_kin-like_C"/>
</dbReference>
<evidence type="ECO:0000256" key="2">
    <source>
        <dbReference type="ARBA" id="ARBA00004370"/>
    </source>
</evidence>
<evidence type="ECO:0000256" key="7">
    <source>
        <dbReference type="PROSITE-ProRule" id="PRU00169"/>
    </source>
</evidence>
<dbReference type="SUPFAM" id="SSF52172">
    <property type="entry name" value="CheY-like"/>
    <property type="match status" value="1"/>
</dbReference>
<dbReference type="PROSITE" id="PS50112">
    <property type="entry name" value="PAS"/>
    <property type="match status" value="1"/>
</dbReference>
<dbReference type="InterPro" id="IPR005467">
    <property type="entry name" value="His_kinase_dom"/>
</dbReference>
<feature type="domain" description="Histidine kinase" evidence="9">
    <location>
        <begin position="557"/>
        <end position="806"/>
    </location>
</feature>
<gene>
    <name evidence="13" type="ORF">ACFOGJ_27165</name>
</gene>
<dbReference type="InterPro" id="IPR000014">
    <property type="entry name" value="PAS"/>
</dbReference>
<dbReference type="InterPro" id="IPR011006">
    <property type="entry name" value="CheY-like_superfamily"/>
</dbReference>
<evidence type="ECO:0000313" key="13">
    <source>
        <dbReference type="EMBL" id="MFC3230956.1"/>
    </source>
</evidence>
<organism evidence="13 14">
    <name type="scientific">Marinibaculum pumilum</name>
    <dbReference type="NCBI Taxonomy" id="1766165"/>
    <lineage>
        <taxon>Bacteria</taxon>
        <taxon>Pseudomonadati</taxon>
        <taxon>Pseudomonadota</taxon>
        <taxon>Alphaproteobacteria</taxon>
        <taxon>Rhodospirillales</taxon>
        <taxon>Rhodospirillaceae</taxon>
        <taxon>Marinibaculum</taxon>
    </lineage>
</organism>
<dbReference type="InterPro" id="IPR003661">
    <property type="entry name" value="HisK_dim/P_dom"/>
</dbReference>
<dbReference type="NCBIfam" id="TIGR00229">
    <property type="entry name" value="sensory_box"/>
    <property type="match status" value="1"/>
</dbReference>
<dbReference type="Gene3D" id="1.10.287.130">
    <property type="match status" value="1"/>
</dbReference>
<evidence type="ECO:0000256" key="3">
    <source>
        <dbReference type="ARBA" id="ARBA00012438"/>
    </source>
</evidence>
<dbReference type="CDD" id="cd00156">
    <property type="entry name" value="REC"/>
    <property type="match status" value="1"/>
</dbReference>
<keyword evidence="5" id="KW-0808">Transferase</keyword>
<comment type="subcellular location">
    <subcellularLocation>
        <location evidence="2">Membrane</location>
    </subcellularLocation>
</comment>
<keyword evidence="8" id="KW-1133">Transmembrane helix</keyword>
<feature type="modified residue" description="4-aspartylphosphate" evidence="7">
    <location>
        <position position="889"/>
    </location>
</feature>
<reference evidence="14" key="1">
    <citation type="journal article" date="2019" name="Int. J. Syst. Evol. Microbiol.">
        <title>The Global Catalogue of Microorganisms (GCM) 10K type strain sequencing project: providing services to taxonomists for standard genome sequencing and annotation.</title>
        <authorList>
            <consortium name="The Broad Institute Genomics Platform"/>
            <consortium name="The Broad Institute Genome Sequencing Center for Infectious Disease"/>
            <person name="Wu L."/>
            <person name="Ma J."/>
        </authorList>
    </citation>
    <scope>NUCLEOTIDE SEQUENCE [LARGE SCALE GENOMIC DNA]</scope>
    <source>
        <strain evidence="14">KCTC 42964</strain>
    </source>
</reference>
<dbReference type="Gene3D" id="3.30.565.10">
    <property type="entry name" value="Histidine kinase-like ATPase, C-terminal domain"/>
    <property type="match status" value="1"/>
</dbReference>
<dbReference type="Gene3D" id="3.40.50.2300">
    <property type="match status" value="1"/>
</dbReference>
<evidence type="ECO:0000256" key="6">
    <source>
        <dbReference type="ARBA" id="ARBA00022777"/>
    </source>
</evidence>
<name>A0ABV7L8E9_9PROT</name>
<dbReference type="InterPro" id="IPR001789">
    <property type="entry name" value="Sig_transdc_resp-reg_receiver"/>
</dbReference>
<feature type="domain" description="HAMP" evidence="12">
    <location>
        <begin position="355"/>
        <end position="408"/>
    </location>
</feature>
<dbReference type="SMART" id="SM00304">
    <property type="entry name" value="HAMP"/>
    <property type="match status" value="1"/>
</dbReference>
<dbReference type="CDD" id="cd06225">
    <property type="entry name" value="HAMP"/>
    <property type="match status" value="1"/>
</dbReference>
<protein>
    <recommendedName>
        <fullName evidence="3">histidine kinase</fullName>
        <ecNumber evidence="3">2.7.13.3</ecNumber>
    </recommendedName>
</protein>
<dbReference type="CDD" id="cd00130">
    <property type="entry name" value="PAS"/>
    <property type="match status" value="1"/>
</dbReference>
<feature type="domain" description="PAS" evidence="11">
    <location>
        <begin position="412"/>
        <end position="454"/>
    </location>
</feature>
<dbReference type="Proteomes" id="UP001595528">
    <property type="component" value="Unassembled WGS sequence"/>
</dbReference>
<feature type="transmembrane region" description="Helical" evidence="8">
    <location>
        <begin position="332"/>
        <end position="353"/>
    </location>
</feature>
<dbReference type="Pfam" id="PF00672">
    <property type="entry name" value="HAMP"/>
    <property type="match status" value="1"/>
</dbReference>
<keyword evidence="8" id="KW-0472">Membrane</keyword>
<dbReference type="PANTHER" id="PTHR43065:SF42">
    <property type="entry name" value="TWO-COMPONENT SENSOR PPRA"/>
    <property type="match status" value="1"/>
</dbReference>
<dbReference type="SMART" id="SM00091">
    <property type="entry name" value="PAS"/>
    <property type="match status" value="1"/>
</dbReference>
<keyword evidence="4 7" id="KW-0597">Phosphoprotein</keyword>
<evidence type="ECO:0000313" key="14">
    <source>
        <dbReference type="Proteomes" id="UP001595528"/>
    </source>
</evidence>
<evidence type="ECO:0000256" key="5">
    <source>
        <dbReference type="ARBA" id="ARBA00022679"/>
    </source>
</evidence>
<dbReference type="EMBL" id="JBHRTR010000054">
    <property type="protein sequence ID" value="MFC3230956.1"/>
    <property type="molecule type" value="Genomic_DNA"/>
</dbReference>
<evidence type="ECO:0000259" key="10">
    <source>
        <dbReference type="PROSITE" id="PS50110"/>
    </source>
</evidence>
<dbReference type="CDD" id="cd12913">
    <property type="entry name" value="PDC1_MCP_like"/>
    <property type="match status" value="1"/>
</dbReference>
<dbReference type="PROSITE" id="PS50109">
    <property type="entry name" value="HIS_KIN"/>
    <property type="match status" value="1"/>
</dbReference>
<dbReference type="SUPFAM" id="SSF158472">
    <property type="entry name" value="HAMP domain-like"/>
    <property type="match status" value="1"/>
</dbReference>
<dbReference type="Pfam" id="PF00512">
    <property type="entry name" value="HisKA"/>
    <property type="match status" value="1"/>
</dbReference>
<dbReference type="InterPro" id="IPR035965">
    <property type="entry name" value="PAS-like_dom_sf"/>
</dbReference>
<evidence type="ECO:0000259" key="9">
    <source>
        <dbReference type="PROSITE" id="PS50109"/>
    </source>
</evidence>
<accession>A0ABV7L8E9</accession>
<dbReference type="EC" id="2.7.13.3" evidence="3"/>
<evidence type="ECO:0000256" key="8">
    <source>
        <dbReference type="SAM" id="Phobius"/>
    </source>
</evidence>
<evidence type="ECO:0000256" key="1">
    <source>
        <dbReference type="ARBA" id="ARBA00000085"/>
    </source>
</evidence>
<dbReference type="Pfam" id="PF13188">
    <property type="entry name" value="PAS_8"/>
    <property type="match status" value="1"/>
</dbReference>
<dbReference type="InterPro" id="IPR003594">
    <property type="entry name" value="HATPase_dom"/>
</dbReference>
<dbReference type="SMART" id="SM00388">
    <property type="entry name" value="HisKA"/>
    <property type="match status" value="1"/>
</dbReference>
<dbReference type="InterPro" id="IPR036890">
    <property type="entry name" value="HATPase_C_sf"/>
</dbReference>
<dbReference type="Gene3D" id="3.30.450.20">
    <property type="entry name" value="PAS domain"/>
    <property type="match status" value="2"/>
</dbReference>
<dbReference type="Pfam" id="PF02518">
    <property type="entry name" value="HATPase_c"/>
    <property type="match status" value="1"/>
</dbReference>
<dbReference type="SMART" id="SM00387">
    <property type="entry name" value="HATPase_c"/>
    <property type="match status" value="1"/>
</dbReference>
<dbReference type="PANTHER" id="PTHR43065">
    <property type="entry name" value="SENSOR HISTIDINE KINASE"/>
    <property type="match status" value="1"/>
</dbReference>
<dbReference type="Pfam" id="PF00072">
    <property type="entry name" value="Response_reg"/>
    <property type="match status" value="1"/>
</dbReference>
<dbReference type="SMART" id="SM00448">
    <property type="entry name" value="REC"/>
    <property type="match status" value="1"/>
</dbReference>
<dbReference type="InterPro" id="IPR003660">
    <property type="entry name" value="HAMP_dom"/>
</dbReference>
<comment type="catalytic activity">
    <reaction evidence="1">
        <text>ATP + protein L-histidine = ADP + protein N-phospho-L-histidine.</text>
        <dbReference type="EC" id="2.7.13.3"/>
    </reaction>
</comment>
<evidence type="ECO:0000256" key="4">
    <source>
        <dbReference type="ARBA" id="ARBA00022553"/>
    </source>
</evidence>
<dbReference type="SUPFAM" id="SSF47384">
    <property type="entry name" value="Homodimeric domain of signal transducing histidine kinase"/>
    <property type="match status" value="1"/>
</dbReference>
<evidence type="ECO:0000259" key="11">
    <source>
        <dbReference type="PROSITE" id="PS50112"/>
    </source>
</evidence>